<name>A0A8S3AIS4_9BILA</name>
<dbReference type="Pfam" id="PF20168">
    <property type="entry name" value="PDS5"/>
    <property type="match status" value="1"/>
</dbReference>
<feature type="non-terminal residue" evidence="2">
    <location>
        <position position="1"/>
    </location>
</feature>
<organism evidence="2 3">
    <name type="scientific">Rotaria magnacalcarata</name>
    <dbReference type="NCBI Taxonomy" id="392030"/>
    <lineage>
        <taxon>Eukaryota</taxon>
        <taxon>Metazoa</taxon>
        <taxon>Spiralia</taxon>
        <taxon>Gnathifera</taxon>
        <taxon>Rotifera</taxon>
        <taxon>Eurotatoria</taxon>
        <taxon>Bdelloidea</taxon>
        <taxon>Philodinida</taxon>
        <taxon>Philodinidae</taxon>
        <taxon>Rotaria</taxon>
    </lineage>
</organism>
<protein>
    <submittedName>
        <fullName evidence="2">Uncharacterized protein</fullName>
    </submittedName>
</protein>
<dbReference type="AlphaFoldDB" id="A0A8S3AIS4"/>
<reference evidence="2" key="1">
    <citation type="submission" date="2021-02" db="EMBL/GenBank/DDBJ databases">
        <authorList>
            <person name="Nowell W R."/>
        </authorList>
    </citation>
    <scope>NUCLEOTIDE SEQUENCE</scope>
</reference>
<dbReference type="EMBL" id="CAJOBI010095374">
    <property type="protein sequence ID" value="CAF4562179.1"/>
    <property type="molecule type" value="Genomic_DNA"/>
</dbReference>
<proteinExistence type="predicted"/>
<evidence type="ECO:0000313" key="1">
    <source>
        <dbReference type="EMBL" id="CAF4562179.1"/>
    </source>
</evidence>
<evidence type="ECO:0000313" key="2">
    <source>
        <dbReference type="EMBL" id="CAF4719494.1"/>
    </source>
</evidence>
<sequence length="59" mass="6801">LARQLLGLKKIDDPLFSRRYYLLENLSMVQSFIPAVNLEDNRGCQISTVVFNNLFNALQ</sequence>
<evidence type="ECO:0000313" key="3">
    <source>
        <dbReference type="Proteomes" id="UP000676336"/>
    </source>
</evidence>
<gene>
    <name evidence="1" type="ORF">SMN809_LOCUS37491</name>
    <name evidence="2" type="ORF">SMN809_LOCUS43791</name>
</gene>
<comment type="caution">
    <text evidence="2">The sequence shown here is derived from an EMBL/GenBank/DDBJ whole genome shotgun (WGS) entry which is preliminary data.</text>
</comment>
<feature type="non-terminal residue" evidence="2">
    <location>
        <position position="59"/>
    </location>
</feature>
<dbReference type="EMBL" id="CAJOBI010129957">
    <property type="protein sequence ID" value="CAF4719494.1"/>
    <property type="molecule type" value="Genomic_DNA"/>
</dbReference>
<dbReference type="Proteomes" id="UP000676336">
    <property type="component" value="Unassembled WGS sequence"/>
</dbReference>
<accession>A0A8S3AIS4</accession>